<evidence type="ECO:0000313" key="3">
    <source>
        <dbReference type="EMBL" id="MBB6146510.1"/>
    </source>
</evidence>
<comment type="caution">
    <text evidence="3">The sequence shown here is derived from an EMBL/GenBank/DDBJ whole genome shotgun (WGS) entry which is preliminary data.</text>
</comment>
<dbReference type="PANTHER" id="PTHR22642:SF2">
    <property type="entry name" value="PROTEIN LONG AFTER FAR-RED 3"/>
    <property type="match status" value="1"/>
</dbReference>
<keyword evidence="4" id="KW-1185">Reference proteome</keyword>
<keyword evidence="1" id="KW-0732">Signal</keyword>
<evidence type="ECO:0000259" key="2">
    <source>
        <dbReference type="Pfam" id="PF07969"/>
    </source>
</evidence>
<evidence type="ECO:0000256" key="1">
    <source>
        <dbReference type="SAM" id="SignalP"/>
    </source>
</evidence>
<dbReference type="Pfam" id="PF07969">
    <property type="entry name" value="Amidohydro_3"/>
    <property type="match status" value="1"/>
</dbReference>
<dbReference type="Proteomes" id="UP000538666">
    <property type="component" value="Unassembled WGS sequence"/>
</dbReference>
<proteinExistence type="predicted"/>
<protein>
    <recommendedName>
        <fullName evidence="2">Amidohydrolase 3 domain-containing protein</fullName>
    </recommendedName>
</protein>
<reference evidence="3 4" key="1">
    <citation type="submission" date="2020-08" db="EMBL/GenBank/DDBJ databases">
        <title>Genomic Encyclopedia of Type Strains, Phase IV (KMG-IV): sequencing the most valuable type-strain genomes for metagenomic binning, comparative biology and taxonomic classification.</title>
        <authorList>
            <person name="Goeker M."/>
        </authorList>
    </citation>
    <scope>NUCLEOTIDE SEQUENCE [LARGE SCALE GENOMIC DNA]</scope>
    <source>
        <strain evidence="3 4">DSM 103733</strain>
    </source>
</reference>
<dbReference type="Gene3D" id="3.10.310.70">
    <property type="match status" value="1"/>
</dbReference>
<gene>
    <name evidence="3" type="ORF">HNQ77_004489</name>
</gene>
<dbReference type="RefSeq" id="WP_231581429.1">
    <property type="nucleotide sequence ID" value="NZ_JACHEK010000010.1"/>
</dbReference>
<feature type="signal peptide" evidence="1">
    <location>
        <begin position="1"/>
        <end position="20"/>
    </location>
</feature>
<sequence length="590" mass="64205">MNARWSFFLFASLLATMAAAQTHPIADAIYFHGNVLTGNGMDGPSAERVQAFAVAGGNVIGVGNDDAVKAAYRGANTQLIDLHGAFVMPGFNDAHVHLGDAGRIKLSVDLTGSQSLVEMQSRIRKAAEAAAPSAWLTGGGWDHTLWESKKLPAKADLDAVTGGHPAFLVRVDGHIAIANTAALTAAQITRDTPDPQGGKIDRDAEGHPTGIIRETAQALIEKHIPPPTSELRRKGDLLALQDAAAHGITSVQDNSEWDDFLVYEQLEREGALPVRVSEWLPFDAPIELLQTHRSYHDANDRMLHTTMLKGFMDGSLGSRTAALNGAYADDPGNSGIPRYQQETLNPMAIERAKAGFQMGFHAIGDRAVSMALDAFAAAEAATKPQLTPQISPPYPQSHRPFHNNVRRAMRIGFRDPRYRIEHSQVVDAGDFARYKQLGVIASMQPNHLLTDMNWAEQRLGPERAKGSYAWKSFLDAGVPLAFGTDYPVEPVTPFRGVYAAVTRRNETGTMTYHPEQKITIWQALYAYTQGSAYAEFTEPWKGKLAPGYAADFVVLDRDPTAVVPAEILKTQVLRTVVGGKTVYKGETHGR</sequence>
<organism evidence="3 4">
    <name type="scientific">Silvibacterium bohemicum</name>
    <dbReference type="NCBI Taxonomy" id="1577686"/>
    <lineage>
        <taxon>Bacteria</taxon>
        <taxon>Pseudomonadati</taxon>
        <taxon>Acidobacteriota</taxon>
        <taxon>Terriglobia</taxon>
        <taxon>Terriglobales</taxon>
        <taxon>Acidobacteriaceae</taxon>
        <taxon>Silvibacterium</taxon>
    </lineage>
</organism>
<dbReference type="GO" id="GO:0016810">
    <property type="term" value="F:hydrolase activity, acting on carbon-nitrogen (but not peptide) bonds"/>
    <property type="evidence" value="ECO:0007669"/>
    <property type="project" value="InterPro"/>
</dbReference>
<name>A0A841JZD9_9BACT</name>
<dbReference type="Gene3D" id="3.20.20.140">
    <property type="entry name" value="Metal-dependent hydrolases"/>
    <property type="match status" value="1"/>
</dbReference>
<dbReference type="EMBL" id="JACHEK010000010">
    <property type="protein sequence ID" value="MBB6146510.1"/>
    <property type="molecule type" value="Genomic_DNA"/>
</dbReference>
<dbReference type="InterPro" id="IPR033932">
    <property type="entry name" value="YtcJ-like"/>
</dbReference>
<dbReference type="AlphaFoldDB" id="A0A841JZD9"/>
<dbReference type="Gene3D" id="2.30.40.10">
    <property type="entry name" value="Urease, subunit C, domain 1"/>
    <property type="match status" value="1"/>
</dbReference>
<dbReference type="SUPFAM" id="SSF51338">
    <property type="entry name" value="Composite domain of metallo-dependent hydrolases"/>
    <property type="match status" value="1"/>
</dbReference>
<feature type="chain" id="PRO_5032791506" description="Amidohydrolase 3 domain-containing protein" evidence="1">
    <location>
        <begin position="21"/>
        <end position="590"/>
    </location>
</feature>
<dbReference type="InterPro" id="IPR011059">
    <property type="entry name" value="Metal-dep_hydrolase_composite"/>
</dbReference>
<dbReference type="SUPFAM" id="SSF51556">
    <property type="entry name" value="Metallo-dependent hydrolases"/>
    <property type="match status" value="1"/>
</dbReference>
<feature type="domain" description="Amidohydrolase 3" evidence="2">
    <location>
        <begin position="78"/>
        <end position="583"/>
    </location>
</feature>
<dbReference type="CDD" id="cd01300">
    <property type="entry name" value="YtcJ_like"/>
    <property type="match status" value="1"/>
</dbReference>
<accession>A0A841JZD9</accession>
<evidence type="ECO:0000313" key="4">
    <source>
        <dbReference type="Proteomes" id="UP000538666"/>
    </source>
</evidence>
<dbReference type="InterPro" id="IPR013108">
    <property type="entry name" value="Amidohydro_3"/>
</dbReference>
<dbReference type="PANTHER" id="PTHR22642">
    <property type="entry name" value="IMIDAZOLONEPROPIONASE"/>
    <property type="match status" value="1"/>
</dbReference>
<dbReference type="InterPro" id="IPR032466">
    <property type="entry name" value="Metal_Hydrolase"/>
</dbReference>